<accession>A0A235ESY3</accession>
<dbReference type="CDD" id="cd01996">
    <property type="entry name" value="AANH_WbpG-like"/>
    <property type="match status" value="1"/>
</dbReference>
<feature type="domain" description="NAD/GMP synthase" evidence="2">
    <location>
        <begin position="69"/>
        <end position="176"/>
    </location>
</feature>
<name>A0A235ESY3_9BURK</name>
<dbReference type="GO" id="GO:0016874">
    <property type="term" value="F:ligase activity"/>
    <property type="evidence" value="ECO:0007669"/>
    <property type="project" value="UniProtKB-KW"/>
</dbReference>
<dbReference type="InterPro" id="IPR022310">
    <property type="entry name" value="NAD/GMP_synthase"/>
</dbReference>
<protein>
    <submittedName>
        <fullName evidence="3">ExsB family protein</fullName>
    </submittedName>
</protein>
<dbReference type="NCBIfam" id="TIGR03573">
    <property type="entry name" value="WbuX"/>
    <property type="match status" value="1"/>
</dbReference>
<dbReference type="InterPro" id="IPR020022">
    <property type="entry name" value="N-acetyl_sugar_amidoTrfase"/>
</dbReference>
<evidence type="ECO:0000259" key="2">
    <source>
        <dbReference type="Pfam" id="PF02540"/>
    </source>
</evidence>
<evidence type="ECO:0000256" key="1">
    <source>
        <dbReference type="ARBA" id="ARBA00022598"/>
    </source>
</evidence>
<dbReference type="OrthoDB" id="8557965at2"/>
<dbReference type="SUPFAM" id="SSF52402">
    <property type="entry name" value="Adenine nucleotide alpha hydrolases-like"/>
    <property type="match status" value="1"/>
</dbReference>
<dbReference type="GO" id="GO:0006163">
    <property type="term" value="P:purine nucleotide metabolic process"/>
    <property type="evidence" value="ECO:0007669"/>
    <property type="project" value="UniProtKB-ARBA"/>
</dbReference>
<organism evidence="3 4">
    <name type="scientific">Acidovorax kalamii</name>
    <dbReference type="NCBI Taxonomy" id="2004485"/>
    <lineage>
        <taxon>Bacteria</taxon>
        <taxon>Pseudomonadati</taxon>
        <taxon>Pseudomonadota</taxon>
        <taxon>Betaproteobacteria</taxon>
        <taxon>Burkholderiales</taxon>
        <taxon>Comamonadaceae</taxon>
        <taxon>Acidovorax</taxon>
    </lineage>
</organism>
<evidence type="ECO:0000313" key="3">
    <source>
        <dbReference type="EMBL" id="OYD52111.1"/>
    </source>
</evidence>
<keyword evidence="4" id="KW-1185">Reference proteome</keyword>
<dbReference type="Proteomes" id="UP000215441">
    <property type="component" value="Unassembled WGS sequence"/>
</dbReference>
<keyword evidence="1" id="KW-0436">Ligase</keyword>
<dbReference type="InterPro" id="IPR014729">
    <property type="entry name" value="Rossmann-like_a/b/a_fold"/>
</dbReference>
<proteinExistence type="predicted"/>
<reference evidence="3 4" key="1">
    <citation type="submission" date="2017-07" db="EMBL/GenBank/DDBJ databases">
        <title>Acidovorax KNDSW TSA 6 genome sequence and assembly.</title>
        <authorList>
            <person name="Mayilraj S."/>
        </authorList>
    </citation>
    <scope>NUCLEOTIDE SEQUENCE [LARGE SCALE GENOMIC DNA]</scope>
    <source>
        <strain evidence="3 4">KNDSW-TSA6</strain>
    </source>
</reference>
<dbReference type="AlphaFoldDB" id="A0A235ESY3"/>
<dbReference type="Gene3D" id="3.40.50.620">
    <property type="entry name" value="HUPs"/>
    <property type="match status" value="1"/>
</dbReference>
<comment type="caution">
    <text evidence="3">The sequence shown here is derived from an EMBL/GenBank/DDBJ whole genome shotgun (WGS) entry which is preliminary data.</text>
</comment>
<dbReference type="RefSeq" id="WP_094285512.1">
    <property type="nucleotide sequence ID" value="NZ_NOIG01000001.1"/>
</dbReference>
<gene>
    <name evidence="3" type="ORF">CBY09_01060</name>
</gene>
<dbReference type="EMBL" id="NOIG01000001">
    <property type="protein sequence ID" value="OYD52111.1"/>
    <property type="molecule type" value="Genomic_DNA"/>
</dbReference>
<evidence type="ECO:0000313" key="4">
    <source>
        <dbReference type="Proteomes" id="UP000215441"/>
    </source>
</evidence>
<dbReference type="Pfam" id="PF02540">
    <property type="entry name" value="NAD_synthase"/>
    <property type="match status" value="1"/>
</dbReference>
<sequence>MTYQICTRCIMDTSDPNIEFDAAGVCNHCRNFDQNMLPNWHPDASGRRTLDGIVAQMKREGQGRPYDCAIGLSGGVDSSYLAYVARKELGLRLLAVHVDGGWNSELATRNIENIVRKLDIDLHTYVVDWEEMQDLQRAFLRAGLANQDVPQDHAFFAALYSNAQSYGLRYVLSGGNISTESVMPTEWAYNAMDLRHLEAVHSRFGNGRLRSFPRVNFFRYYFWNRYVKRMCVVRPLNYLPYVKDEAIATLERELGFQYYGGKHFESRFTKWQQLFYRPRKFGYDERRAYLSSLILSEQSTRGEALAALAGDVENERQAEKDTEYILKKLAISEEEFRQIMDQPPRTFRDYPSNYALFNLKTAARDWLASRGIAVRPNS</sequence>